<gene>
    <name evidence="3" type="ORF">N792_04205</name>
</gene>
<organism evidence="3 4">
    <name type="scientific">Lysobacter concretionis Ko07 = DSM 16239</name>
    <dbReference type="NCBI Taxonomy" id="1122185"/>
    <lineage>
        <taxon>Bacteria</taxon>
        <taxon>Pseudomonadati</taxon>
        <taxon>Pseudomonadota</taxon>
        <taxon>Gammaproteobacteria</taxon>
        <taxon>Lysobacterales</taxon>
        <taxon>Lysobacteraceae</taxon>
        <taxon>Novilysobacter</taxon>
    </lineage>
</organism>
<feature type="domain" description="DUF4139" evidence="2">
    <location>
        <begin position="219"/>
        <end position="516"/>
    </location>
</feature>
<dbReference type="AlphaFoldDB" id="A0A0A0EQ99"/>
<evidence type="ECO:0000259" key="2">
    <source>
        <dbReference type="Pfam" id="PF13598"/>
    </source>
</evidence>
<comment type="caution">
    <text evidence="3">The sequence shown here is derived from an EMBL/GenBank/DDBJ whole genome shotgun (WGS) entry which is preliminary data.</text>
</comment>
<dbReference type="PANTHER" id="PTHR38075:SF1">
    <property type="entry name" value="DUF4139 DOMAIN-CONTAINING PROTEIN"/>
    <property type="match status" value="1"/>
</dbReference>
<protein>
    <recommendedName>
        <fullName evidence="2">DUF4139 domain-containing protein</fullName>
    </recommendedName>
</protein>
<sequence length="522" mass="55198">MEFEMRHSLSLLAVACVLAACSNGPGPDATQPPPVAKPAAAPDTSKATDDAGVTRLTIYSGDYDALAREESARAGMPGYALVERPLHYTLKAGPNAVAATSVPPAMDVEAATLRALSPGVTLESQRYVAPLSGTADVIARVLGQRIVVEHTAGNAKQTDAGILLAASDGLTLALGDGRIKVIRDYDNFSMVDGSKLVPQQAELRWTVNANDAGDANFLLSYPMGGMAWRAEYLATLAKGAGEECKLALDGAALVVNRAGVGFGDARLTLVAGEPRRAPLQKGYQLRNQFAADSVAAAAPPMSATRQSGEYHAYELPGTIAISNGATERVPLFARREAIDCQRTYVVDAGAPQWPTPQPNIDPGYRGQTGPLPVTATVSISNVADAGLGQPLPAGRVRVFDGNDFLGESTLPHTPAGADIRLAVGKAFDLRADRETTAFRVDRTGRTITESFAITLGNAKDTDTTIRVVEAMPRWSDWDITGSSVEPEKKDASHVEFDVPVAANSEVKLTYTVRYRWTEGVSP</sequence>
<accession>A0A0A0EQ99</accession>
<dbReference type="eggNOG" id="COG5316">
    <property type="taxonomic scope" value="Bacteria"/>
</dbReference>
<reference evidence="3 4" key="1">
    <citation type="submission" date="2013-08" db="EMBL/GenBank/DDBJ databases">
        <title>Genome sequencing of Lysobacter.</title>
        <authorList>
            <person name="Zhang S."/>
            <person name="Wang G."/>
        </authorList>
    </citation>
    <scope>NUCLEOTIDE SEQUENCE [LARGE SCALE GENOMIC DNA]</scope>
    <source>
        <strain evidence="3 4">Ko07</strain>
    </source>
</reference>
<evidence type="ECO:0000313" key="4">
    <source>
        <dbReference type="Proteomes" id="UP000030017"/>
    </source>
</evidence>
<dbReference type="PANTHER" id="PTHR38075">
    <property type="entry name" value="DUF4139 DOMAIN-CONTAINING PROTEIN"/>
    <property type="match status" value="1"/>
</dbReference>
<feature type="region of interest" description="Disordered" evidence="1">
    <location>
        <begin position="27"/>
        <end position="48"/>
    </location>
</feature>
<dbReference type="Pfam" id="PF13598">
    <property type="entry name" value="DUF4139"/>
    <property type="match status" value="1"/>
</dbReference>
<keyword evidence="4" id="KW-1185">Reference proteome</keyword>
<name>A0A0A0EQ99_9GAMM</name>
<dbReference type="Proteomes" id="UP000030017">
    <property type="component" value="Unassembled WGS sequence"/>
</dbReference>
<proteinExistence type="predicted"/>
<evidence type="ECO:0000313" key="3">
    <source>
        <dbReference type="EMBL" id="KGM52318.1"/>
    </source>
</evidence>
<dbReference type="PROSITE" id="PS51257">
    <property type="entry name" value="PROKAR_LIPOPROTEIN"/>
    <property type="match status" value="1"/>
</dbReference>
<dbReference type="EMBL" id="AVPS01000003">
    <property type="protein sequence ID" value="KGM52318.1"/>
    <property type="molecule type" value="Genomic_DNA"/>
</dbReference>
<dbReference type="STRING" id="1122185.N792_04205"/>
<evidence type="ECO:0000256" key="1">
    <source>
        <dbReference type="SAM" id="MobiDB-lite"/>
    </source>
</evidence>
<dbReference type="InterPro" id="IPR037291">
    <property type="entry name" value="DUF4139"/>
</dbReference>